<comment type="subcellular location">
    <subcellularLocation>
        <location evidence="1">Membrane</location>
    </subcellularLocation>
    <subcellularLocation>
        <location evidence="2">Secreted</location>
    </subcellularLocation>
</comment>
<feature type="compositionally biased region" description="Low complexity" evidence="9">
    <location>
        <begin position="865"/>
        <end position="879"/>
    </location>
</feature>
<evidence type="ECO:0000256" key="5">
    <source>
        <dbReference type="ARBA" id="ARBA00022737"/>
    </source>
</evidence>
<dbReference type="Proteomes" id="UP000072389">
    <property type="component" value="Chromosome"/>
</dbReference>
<evidence type="ECO:0000313" key="11">
    <source>
        <dbReference type="Proteomes" id="UP000072389"/>
    </source>
</evidence>
<dbReference type="PRINTS" id="PR00313">
    <property type="entry name" value="CABNDNGRPT"/>
</dbReference>
<feature type="region of interest" description="Disordered" evidence="9">
    <location>
        <begin position="862"/>
        <end position="885"/>
    </location>
</feature>
<evidence type="ECO:0000256" key="8">
    <source>
        <dbReference type="ARBA" id="ARBA00023136"/>
    </source>
</evidence>
<dbReference type="SUPFAM" id="SSF51120">
    <property type="entry name" value="beta-Roll"/>
    <property type="match status" value="8"/>
</dbReference>
<evidence type="ECO:0000256" key="2">
    <source>
        <dbReference type="ARBA" id="ARBA00004613"/>
    </source>
</evidence>
<dbReference type="PRINTS" id="PR01488">
    <property type="entry name" value="RTXTOXINA"/>
</dbReference>
<feature type="region of interest" description="Disordered" evidence="9">
    <location>
        <begin position="1066"/>
        <end position="1088"/>
    </location>
</feature>
<dbReference type="EMBL" id="CP018664">
    <property type="protein sequence ID" value="APP31287.1"/>
    <property type="molecule type" value="Genomic_DNA"/>
</dbReference>
<evidence type="ECO:0000256" key="4">
    <source>
        <dbReference type="ARBA" id="ARBA00022656"/>
    </source>
</evidence>
<evidence type="ECO:0000256" key="6">
    <source>
        <dbReference type="ARBA" id="ARBA00022837"/>
    </source>
</evidence>
<keyword evidence="4" id="KW-0800">Toxin</keyword>
<feature type="region of interest" description="Disordered" evidence="9">
    <location>
        <begin position="1250"/>
        <end position="1288"/>
    </location>
</feature>
<dbReference type="InterPro" id="IPR001343">
    <property type="entry name" value="Hemolysn_Ca-bd"/>
</dbReference>
<protein>
    <submittedName>
        <fullName evidence="10">Uncharacterized protein</fullName>
    </submittedName>
</protein>
<dbReference type="GO" id="GO:0090729">
    <property type="term" value="F:toxin activity"/>
    <property type="evidence" value="ECO:0007669"/>
    <property type="project" value="UniProtKB-KW"/>
</dbReference>
<dbReference type="InterPro" id="IPR003995">
    <property type="entry name" value="RTX_toxin_determinant-A"/>
</dbReference>
<reference evidence="10 11" key="1">
    <citation type="journal article" date="2014" name="Antimicrob. Agents Chemother.">
        <title>Triclosan can select for an AdeIJK-overexpressing mutant of Acinetobacter baumannii ATCC 17978 that displays reduced susceptibility to multiple antibiotics.</title>
        <authorList>
            <person name="Fernando D.M."/>
            <person name="Xu W."/>
            <person name="Loewen P.C."/>
            <person name="Zhanel G.G."/>
            <person name="Kumar A."/>
        </authorList>
    </citation>
    <scope>NUCLEOTIDE SEQUENCE [LARGE SCALE GENOMIC DNA]</scope>
    <source>
        <strain evidence="11">ATCC 17978</strain>
    </source>
</reference>
<keyword evidence="6" id="KW-0106">Calcium</keyword>
<evidence type="ECO:0000256" key="9">
    <source>
        <dbReference type="SAM" id="MobiDB-lite"/>
    </source>
</evidence>
<accession>A0A7H1P1R8</accession>
<evidence type="ECO:0000313" key="10">
    <source>
        <dbReference type="EMBL" id="APP31287.1"/>
    </source>
</evidence>
<dbReference type="InterPro" id="IPR011049">
    <property type="entry name" value="Serralysin-like_metalloprot_C"/>
</dbReference>
<dbReference type="GO" id="GO:0005509">
    <property type="term" value="F:calcium ion binding"/>
    <property type="evidence" value="ECO:0007669"/>
    <property type="project" value="InterPro"/>
</dbReference>
<proteinExistence type="predicted"/>
<dbReference type="Gene3D" id="2.150.10.10">
    <property type="entry name" value="Serralysin-like metalloprotease, C-terminal"/>
    <property type="match status" value="10"/>
</dbReference>
<gene>
    <name evidence="10" type="ORF">AUO97_10900</name>
</gene>
<evidence type="ECO:0000256" key="1">
    <source>
        <dbReference type="ARBA" id="ARBA00004370"/>
    </source>
</evidence>
<dbReference type="InterPro" id="IPR018511">
    <property type="entry name" value="Hemolysin-typ_Ca-bd_CS"/>
</dbReference>
<evidence type="ECO:0000256" key="3">
    <source>
        <dbReference type="ARBA" id="ARBA00022525"/>
    </source>
</evidence>
<name>A0A7H1P1R8_ACIBA</name>
<dbReference type="InterPro" id="IPR019960">
    <property type="entry name" value="T1SS_VCA0849"/>
</dbReference>
<dbReference type="InterPro" id="IPR050557">
    <property type="entry name" value="RTX_toxin/Mannuronan_C5-epim"/>
</dbReference>
<feature type="compositionally biased region" description="Low complexity" evidence="9">
    <location>
        <begin position="1068"/>
        <end position="1082"/>
    </location>
</feature>
<dbReference type="PANTHER" id="PTHR38340:SF1">
    <property type="entry name" value="S-LAYER PROTEIN"/>
    <property type="match status" value="1"/>
</dbReference>
<dbReference type="Pfam" id="PF00353">
    <property type="entry name" value="HemolysinCabind"/>
    <property type="match status" value="16"/>
</dbReference>
<keyword evidence="8" id="KW-0472">Membrane</keyword>
<dbReference type="PANTHER" id="PTHR38340">
    <property type="entry name" value="S-LAYER PROTEIN"/>
    <property type="match status" value="1"/>
</dbReference>
<dbReference type="GO" id="GO:0016020">
    <property type="term" value="C:membrane"/>
    <property type="evidence" value="ECO:0007669"/>
    <property type="project" value="UniProtKB-SubCell"/>
</dbReference>
<sequence length="2125" mass="227188">MGSSLIIQANELYSTVNDLNSAISQGDGKGIDQQIAQLSLISTGLGFTIEFAKIAKSPEAVAGLTGLKYQVDATLTGAALTQAMINIDQGNYSGAIANTLAAMSTATGLVALAVDKPGLSTALNGLSGFLGASSNVAEKGPQIADALANALSEIQKMQHDGTFPELDPGLMAGFAGEVLEGWSKEFYSWFPDDWNPWKNIDRNSDGVKKYHIYDPVVLDLDGDGIETIAANKWAGVLFDHDNDGIRTSTGWVGSDDGILVLDRNGDGVINDGSELFGDSVTLKDGSQASNGYAALAEFDSNGDGKVNAEDTNFEQLKVWRDLNQDGVSQTNELFGLTELGIQSLNLNHTNTDTALGNDNILAQTGSFETLDGQSHIMGDVNFSFNSIYSSFNNAIELTAEQQQAANLQGAGRVRDLREAAALSPELAETLKNYSNAETKAEQYDLLDQLILNWAKTDPDFKEANEVRMVSWVKTANEGIALTPGQAAIVTLAAPLSKESQAMLDKIHHILPILDAFSGSKPSQIYYENEADIKNVFNIINNAYVSLKEGIYTGLLYQTRLDDYLAEIELNLQATDPTELFNYSGIQEKLEQIFIINPEKAFTDLSDLVNYHPDILTNWLPEGKTLLIQFLNEVIEQGLWDDLASKVDLKILEQSGFIIGTKLDDTLNGTKNNDTLNGGWGNDKLNGGAGQDTLIGGSGNDVMTGGDYEKDIYIFQSGHGQDIINDKSYDWTNLQYFNDVKFEGANFTDAQFLRVGNDLVIKAFGTDDSVTFKNYLDQNDSYSRDFNFIFADKTVSASEITGLTMQLNGTDGNDVLNGWKGKDVLIGGLGDDTLTGYTGDDLLDGGEGKNVLNGGDGNDTLITGSGNDVLNGDNGNDTLNGGAGNDTLNGGAGQDTLIGGSGNDVMTGGDYEKDIYIFQSGHGQDTINDKSYDWTNLQYFNDVKFEGANFTDAQFLRVGNDLVIKAFGTEDSVTFKNYLDQNDSYSRDFNFIFADKTVSTSEITGLTMQLNGTDGNDVLNGWKGKDVLIGGLGDDTLTGYTGDDLLDGGEGKNVLNGGDGNDTLITGSGNDVLNGDNGNDTLNGGAGNDTLNGGAGQDTLIGGSGNDVMTGGDYEKDIYIFQSGHGQDIINDKSYDWTNLQYFNDVKFEGANFTDAQFLRVGNDLVIKAFGTEDSVTFKNYLSDSDSYSRDFNFIFADKTASTTELTSLTIQLNGTDGNDVQNGWKGKDNLLGGLGDDTLNGLAGDDWLEGGEGNDTLNGGEGNDLLEGGAGNDKLTGGAGQDTLIGGSGNDVMTGGDYEKDIYIFQSGHGQDTINDKSYDWTNLQYFNDVKFEGANFTDAQFLRVGNDLVIKAFGTEDSVTFKNYLSDSDSYSRDFNFIFADKTASTTELTSLTIQLNGTDGNDVQNGWKGKDNLLGGLGDDTLNGLAGDDWLEGGAGNDILNGGEGNDLLEGGAGNDTLNGGAGQDTLIGGSGNDVMTGGDYEKDIYIFQSGHGQDTINDKSYDWTNLQYFNDVKFEGANFTDAQFLRVGNDLVIKAFGTEDSVTFKNYLSDSDSYSRDFNFIFADKTASTTELTSLTIQLNGTDGNDVQNGWKGKDNLLGGLGDDTLNGLAGDDWLEGGAGNDILNGGEGNDLLEGGAGNDTLNGGAGQDTLIGGSGNDVMTGGDYEKDIYIFQSGHGQDTINDKSYDWTNLQYFNDVKFEGANFTDAQFLRVGNDLVIKAFGTDDSVSFKNYLNDNDSYSRDFNFIFADKTLTTADVMNIVIPLNGTDGNDVQNGWKGKDNLLGSLGDDTLNGLAGDDWLEGGAGNDILNGGEGNDLLEGGAGNDTLNGGAGQDTLIGGSGNDVMTGGDYEKDIYIFQSGHGQDTINDKSYDWTNLQYFNDVKFEGANFTDAQFLRVGNDLVIKAFGTDDSVSFKNYLNDNDSYSRDFNFIFADKTLTTADVMNIVIPLNGTDGNDVQNGWKGKDNLLGSLGDDTLNGLAGDDWLEGGAGNDILNGGEGNDLLEGGAGNDTLTGGIGADTAIFKILAGFGNDATGGNGVDTWSDFNISQGDKINISELIIGPASKENLNQFVSFEKSGSTVTLSLDRDGNDINYSATKLLILNNQTNVNSLNDLIKADVFIV</sequence>
<evidence type="ECO:0000256" key="7">
    <source>
        <dbReference type="ARBA" id="ARBA00023026"/>
    </source>
</evidence>
<dbReference type="RefSeq" id="WP_049594851.1">
    <property type="nucleotide sequence ID" value="NZ_CP012004.1"/>
</dbReference>
<dbReference type="NCBIfam" id="TIGR03661">
    <property type="entry name" value="T1SS_VCA0849"/>
    <property type="match status" value="1"/>
</dbReference>
<organism evidence="10 11">
    <name type="scientific">Acinetobacter baumannii</name>
    <dbReference type="NCBI Taxonomy" id="470"/>
    <lineage>
        <taxon>Bacteria</taxon>
        <taxon>Pseudomonadati</taxon>
        <taxon>Pseudomonadota</taxon>
        <taxon>Gammaproteobacteria</taxon>
        <taxon>Moraxellales</taxon>
        <taxon>Moraxellaceae</taxon>
        <taxon>Acinetobacter</taxon>
        <taxon>Acinetobacter calcoaceticus/baumannii complex</taxon>
    </lineage>
</organism>
<keyword evidence="5" id="KW-0677">Repeat</keyword>
<feature type="compositionally biased region" description="Low complexity" evidence="9">
    <location>
        <begin position="1254"/>
        <end position="1267"/>
    </location>
</feature>
<dbReference type="PROSITE" id="PS00330">
    <property type="entry name" value="HEMOLYSIN_CALCIUM"/>
    <property type="match status" value="27"/>
</dbReference>
<keyword evidence="3" id="KW-0964">Secreted</keyword>
<keyword evidence="7" id="KW-0843">Virulence</keyword>
<dbReference type="GO" id="GO:0005576">
    <property type="term" value="C:extracellular region"/>
    <property type="evidence" value="ECO:0007669"/>
    <property type="project" value="UniProtKB-SubCell"/>
</dbReference>